<comment type="caution">
    <text evidence="9">The sequence shown here is derived from an EMBL/GenBank/DDBJ whole genome shotgun (WGS) entry which is preliminary data.</text>
</comment>
<reference evidence="9 10" key="1">
    <citation type="submission" date="2020-06" db="EMBL/GenBank/DDBJ databases">
        <authorList>
            <person name="Scott K."/>
        </authorList>
    </citation>
    <scope>NUCLEOTIDE SEQUENCE [LARGE SCALE GENOMIC DNA]</scope>
    <source>
        <strain evidence="9 10">HH1</strain>
    </source>
</reference>
<dbReference type="InterPro" id="IPR017782">
    <property type="entry name" value="Hydroxyacylglutathione_Hdrlase"/>
</dbReference>
<feature type="domain" description="Metallo-beta-lactamase" evidence="8">
    <location>
        <begin position="14"/>
        <end position="168"/>
    </location>
</feature>
<comment type="subunit">
    <text evidence="7">Monomer.</text>
</comment>
<evidence type="ECO:0000313" key="10">
    <source>
        <dbReference type="Proteomes" id="UP001193680"/>
    </source>
</evidence>
<evidence type="ECO:0000256" key="6">
    <source>
        <dbReference type="ARBA" id="ARBA00022833"/>
    </source>
</evidence>
<dbReference type="HAMAP" id="MF_01374">
    <property type="entry name" value="Glyoxalase_2"/>
    <property type="match status" value="1"/>
</dbReference>
<protein>
    <recommendedName>
        <fullName evidence="7">Hydroxyacylglutathione hydrolase</fullName>
        <ecNumber evidence="7">3.1.2.6</ecNumber>
    </recommendedName>
    <alternativeName>
        <fullName evidence="7">Glyoxalase II</fullName>
        <shortName evidence="7">Glx II</shortName>
    </alternativeName>
</protein>
<dbReference type="InterPro" id="IPR032282">
    <property type="entry name" value="HAGH_C"/>
</dbReference>
<dbReference type="Pfam" id="PF16123">
    <property type="entry name" value="HAGH_C"/>
    <property type="match status" value="1"/>
</dbReference>
<dbReference type="Pfam" id="PF00753">
    <property type="entry name" value="Lactamase_B"/>
    <property type="match status" value="1"/>
</dbReference>
<comment type="pathway">
    <text evidence="2 7">Secondary metabolite metabolism; methylglyoxal degradation; (R)-lactate from methylglyoxal: step 2/2.</text>
</comment>
<gene>
    <name evidence="7 9" type="primary">gloB</name>
    <name evidence="9" type="ORF">H8792_008815</name>
</gene>
<dbReference type="GO" id="GO:0004416">
    <property type="term" value="F:hydroxyacylglutathione hydrolase activity"/>
    <property type="evidence" value="ECO:0007669"/>
    <property type="project" value="UniProtKB-EC"/>
</dbReference>
<feature type="binding site" evidence="7">
    <location>
        <position position="60"/>
    </location>
    <ligand>
        <name>Zn(2+)</name>
        <dbReference type="ChEBI" id="CHEBI:29105"/>
        <label>2</label>
    </ligand>
</feature>
<evidence type="ECO:0000313" key="9">
    <source>
        <dbReference type="EMBL" id="MBF6058441.1"/>
    </source>
</evidence>
<dbReference type="InterPro" id="IPR050110">
    <property type="entry name" value="Glyoxalase_II_hydrolase"/>
</dbReference>
<comment type="catalytic activity">
    <reaction evidence="1 7">
        <text>an S-(2-hydroxyacyl)glutathione + H2O = a 2-hydroxy carboxylate + glutathione + H(+)</text>
        <dbReference type="Rhea" id="RHEA:21864"/>
        <dbReference type="ChEBI" id="CHEBI:15377"/>
        <dbReference type="ChEBI" id="CHEBI:15378"/>
        <dbReference type="ChEBI" id="CHEBI:57925"/>
        <dbReference type="ChEBI" id="CHEBI:58896"/>
        <dbReference type="ChEBI" id="CHEBI:71261"/>
        <dbReference type="EC" id="3.1.2.6"/>
    </reaction>
</comment>
<dbReference type="SUPFAM" id="SSF56281">
    <property type="entry name" value="Metallo-hydrolase/oxidoreductase"/>
    <property type="match status" value="1"/>
</dbReference>
<feature type="binding site" evidence="7">
    <location>
        <position position="55"/>
    </location>
    <ligand>
        <name>Zn(2+)</name>
        <dbReference type="ChEBI" id="CHEBI:29105"/>
        <label>1</label>
    </ligand>
</feature>
<dbReference type="InterPro" id="IPR035680">
    <property type="entry name" value="Clx_II_MBL"/>
</dbReference>
<organism evidence="9 10">
    <name type="scientific">Thiomicrorhabdus heinhorstiae</name>
    <dbReference type="NCBI Taxonomy" id="2748010"/>
    <lineage>
        <taxon>Bacteria</taxon>
        <taxon>Pseudomonadati</taxon>
        <taxon>Pseudomonadota</taxon>
        <taxon>Gammaproteobacteria</taxon>
        <taxon>Thiotrichales</taxon>
        <taxon>Piscirickettsiaceae</taxon>
        <taxon>Thiomicrorhabdus</taxon>
    </lineage>
</organism>
<proteinExistence type="inferred from homology"/>
<dbReference type="PANTHER" id="PTHR43705:SF1">
    <property type="entry name" value="HYDROXYACYLGLUTATHIONE HYDROLASE GLOB"/>
    <property type="match status" value="1"/>
</dbReference>
<dbReference type="CDD" id="cd07723">
    <property type="entry name" value="hydroxyacylglutathione_hydrolase_MBL-fold"/>
    <property type="match status" value="1"/>
</dbReference>
<dbReference type="SMART" id="SM00849">
    <property type="entry name" value="Lactamase_B"/>
    <property type="match status" value="1"/>
</dbReference>
<dbReference type="EMBL" id="JACBGI020000018">
    <property type="protein sequence ID" value="MBF6058441.1"/>
    <property type="molecule type" value="Genomic_DNA"/>
</dbReference>
<evidence type="ECO:0000256" key="2">
    <source>
        <dbReference type="ARBA" id="ARBA00004963"/>
    </source>
</evidence>
<dbReference type="Proteomes" id="UP001193680">
    <property type="component" value="Unassembled WGS sequence"/>
</dbReference>
<feature type="binding site" evidence="7">
    <location>
        <position position="130"/>
    </location>
    <ligand>
        <name>Zn(2+)</name>
        <dbReference type="ChEBI" id="CHEBI:29105"/>
        <label>1</label>
    </ligand>
</feature>
<dbReference type="PANTHER" id="PTHR43705">
    <property type="entry name" value="HYDROXYACYLGLUTATHIONE HYDROLASE"/>
    <property type="match status" value="1"/>
</dbReference>
<feature type="binding site" evidence="7">
    <location>
        <position position="57"/>
    </location>
    <ligand>
        <name>Zn(2+)</name>
        <dbReference type="ChEBI" id="CHEBI:29105"/>
        <label>1</label>
    </ligand>
</feature>
<dbReference type="EC" id="3.1.2.6" evidence="7"/>
<feature type="binding site" evidence="7">
    <location>
        <position position="113"/>
    </location>
    <ligand>
        <name>Zn(2+)</name>
        <dbReference type="ChEBI" id="CHEBI:29105"/>
        <label>1</label>
    </ligand>
</feature>
<sequence length="258" mass="29305">MQIHGIPALVGTYDNYIWVLSKGKDAWVVDPGESQQVLDFLKENQLQLRAILVTHRHFDHVDGIAAIKNAYPDATVFGPEKTPVAIIEKRLKEGDRVQLNPDYYLNVLDTPGHTEDHISFYNQRDLFCGDTIFTAGCGRILGGTVEEFADSLLKLRDLPDDLNIYCGHEYTIDNLKFAQLVEEQNPDLQQRVEEVQINYPSILSTPQSTLGLEKKTNPFLRFDVASVADQLRELGADDTPAELFKALRNWKDRYDRAN</sequence>
<name>A0ABS0C2R2_9GAMM</name>
<feature type="binding site" evidence="7">
    <location>
        <position position="130"/>
    </location>
    <ligand>
        <name>Zn(2+)</name>
        <dbReference type="ChEBI" id="CHEBI:29105"/>
        <label>2</label>
    </ligand>
</feature>
<comment type="similarity">
    <text evidence="3 7">Belongs to the metallo-beta-lactamase superfamily. Glyoxalase II family.</text>
</comment>
<dbReference type="PIRSF" id="PIRSF005457">
    <property type="entry name" value="Glx"/>
    <property type="match status" value="1"/>
</dbReference>
<evidence type="ECO:0000256" key="7">
    <source>
        <dbReference type="HAMAP-Rule" id="MF_01374"/>
    </source>
</evidence>
<evidence type="ECO:0000256" key="4">
    <source>
        <dbReference type="ARBA" id="ARBA00022723"/>
    </source>
</evidence>
<dbReference type="Gene3D" id="3.60.15.10">
    <property type="entry name" value="Ribonuclease Z/Hydroxyacylglutathione hydrolase-like"/>
    <property type="match status" value="1"/>
</dbReference>
<keyword evidence="10" id="KW-1185">Reference proteome</keyword>
<accession>A0ABS0C2R2</accession>
<evidence type="ECO:0000259" key="8">
    <source>
        <dbReference type="SMART" id="SM00849"/>
    </source>
</evidence>
<evidence type="ECO:0000256" key="3">
    <source>
        <dbReference type="ARBA" id="ARBA00006759"/>
    </source>
</evidence>
<feature type="binding site" evidence="7">
    <location>
        <position position="168"/>
    </location>
    <ligand>
        <name>Zn(2+)</name>
        <dbReference type="ChEBI" id="CHEBI:29105"/>
        <label>2</label>
    </ligand>
</feature>
<feature type="binding site" evidence="7">
    <location>
        <position position="59"/>
    </location>
    <ligand>
        <name>Zn(2+)</name>
        <dbReference type="ChEBI" id="CHEBI:29105"/>
        <label>2</label>
    </ligand>
</feature>
<dbReference type="NCBIfam" id="TIGR03413">
    <property type="entry name" value="GSH_gloB"/>
    <property type="match status" value="1"/>
</dbReference>
<dbReference type="InterPro" id="IPR036866">
    <property type="entry name" value="RibonucZ/Hydroxyglut_hydro"/>
</dbReference>
<reference evidence="9 10" key="2">
    <citation type="submission" date="2020-11" db="EMBL/GenBank/DDBJ databases">
        <title>Sulfur oxidizing isolate from Hospital Hole Sinkhole.</title>
        <authorList>
            <person name="Scott K.M."/>
        </authorList>
    </citation>
    <scope>NUCLEOTIDE SEQUENCE [LARGE SCALE GENOMIC DNA]</scope>
    <source>
        <strain evidence="9 10">HH1</strain>
    </source>
</reference>
<keyword evidence="4 7" id="KW-0479">Metal-binding</keyword>
<evidence type="ECO:0000256" key="1">
    <source>
        <dbReference type="ARBA" id="ARBA00001623"/>
    </source>
</evidence>
<dbReference type="InterPro" id="IPR001279">
    <property type="entry name" value="Metallo-B-lactamas"/>
</dbReference>
<keyword evidence="5 7" id="KW-0378">Hydrolase</keyword>
<keyword evidence="6 7" id="KW-0862">Zinc</keyword>
<comment type="cofactor">
    <cofactor evidence="7">
        <name>Zn(2+)</name>
        <dbReference type="ChEBI" id="CHEBI:29105"/>
    </cofactor>
    <text evidence="7">Binds 2 Zn(2+) ions per subunit.</text>
</comment>
<evidence type="ECO:0000256" key="5">
    <source>
        <dbReference type="ARBA" id="ARBA00022801"/>
    </source>
</evidence>
<dbReference type="RefSeq" id="WP_185978586.1">
    <property type="nucleotide sequence ID" value="NZ_JACBGI020000018.1"/>
</dbReference>
<comment type="function">
    <text evidence="7">Thiolesterase that catalyzes the hydrolysis of S-D-lactoyl-glutathione to form glutathione and D-lactic acid.</text>
</comment>